<dbReference type="NCBIfam" id="NF001839">
    <property type="entry name" value="PRK00564.1"/>
    <property type="match status" value="1"/>
</dbReference>
<evidence type="ECO:0000256" key="1">
    <source>
        <dbReference type="ARBA" id="ARBA00010748"/>
    </source>
</evidence>
<sequence>MHEYSVVNDLLEQCDMYARDNNALCVERIIISIGERSAIEPSLLLSAFETFKQESRFCAKAELEIQIQKVKLQCYDCGAEFEVEALDYASCKQCGTQNVKIIAGSDMLLLSIEMNVEDNVENM</sequence>
<accession>A0A2X3BCV7</accession>
<evidence type="ECO:0000256" key="4">
    <source>
        <dbReference type="ARBA" id="ARBA00022833"/>
    </source>
</evidence>
<dbReference type="GO" id="GO:0008270">
    <property type="term" value="F:zinc ion binding"/>
    <property type="evidence" value="ECO:0007669"/>
    <property type="project" value="UniProtKB-UniRule"/>
</dbReference>
<dbReference type="PIRSF" id="PIRSF004761">
    <property type="entry name" value="Hydrgn_mat_HypA"/>
    <property type="match status" value="1"/>
</dbReference>
<dbReference type="Pfam" id="PF01155">
    <property type="entry name" value="HypA"/>
    <property type="match status" value="1"/>
</dbReference>
<dbReference type="PANTHER" id="PTHR34535:SF3">
    <property type="entry name" value="HYDROGENASE MATURATION FACTOR HYPA"/>
    <property type="match status" value="1"/>
</dbReference>
<feature type="binding site" evidence="5">
    <location>
        <position position="77"/>
    </location>
    <ligand>
        <name>Zn(2+)</name>
        <dbReference type="ChEBI" id="CHEBI:29105"/>
    </ligand>
</feature>
<dbReference type="InterPro" id="IPR029040">
    <property type="entry name" value="RPABC4/Spt4"/>
</dbReference>
<dbReference type="RefSeq" id="WP_034550034.1">
    <property type="nucleotide sequence ID" value="NZ_JAERIV010000010.1"/>
</dbReference>
<dbReference type="NCBIfam" id="TIGR00100">
    <property type="entry name" value="hypA"/>
    <property type="match status" value="1"/>
</dbReference>
<feature type="binding site" evidence="5">
    <location>
        <position position="91"/>
    </location>
    <ligand>
        <name>Zn(2+)</name>
        <dbReference type="ChEBI" id="CHEBI:29105"/>
    </ligand>
</feature>
<evidence type="ECO:0000256" key="3">
    <source>
        <dbReference type="ARBA" id="ARBA00022723"/>
    </source>
</evidence>
<keyword evidence="3 5" id="KW-0479">Metal-binding</keyword>
<dbReference type="Proteomes" id="UP000250166">
    <property type="component" value="Unassembled WGS sequence"/>
</dbReference>
<evidence type="ECO:0000256" key="5">
    <source>
        <dbReference type="HAMAP-Rule" id="MF_00213"/>
    </source>
</evidence>
<dbReference type="GO" id="GO:0016151">
    <property type="term" value="F:nickel cation binding"/>
    <property type="evidence" value="ECO:0007669"/>
    <property type="project" value="UniProtKB-UniRule"/>
</dbReference>
<proteinExistence type="inferred from homology"/>
<dbReference type="Gene3D" id="3.30.2320.80">
    <property type="match status" value="1"/>
</dbReference>
<dbReference type="InterPro" id="IPR000688">
    <property type="entry name" value="HypA/HybF"/>
</dbReference>
<dbReference type="PANTHER" id="PTHR34535">
    <property type="entry name" value="HYDROGENASE MATURATION FACTOR HYPA"/>
    <property type="match status" value="1"/>
</dbReference>
<protein>
    <recommendedName>
        <fullName evidence="5">Hydrogenase maturation factor HypA</fullName>
    </recommendedName>
</protein>
<name>A0A2X3BCV7_9HELI</name>
<dbReference type="PROSITE" id="PS01249">
    <property type="entry name" value="HYPA"/>
    <property type="match status" value="1"/>
</dbReference>
<gene>
    <name evidence="5 6" type="primary">hypA</name>
    <name evidence="6" type="ORF">NCTC13102_00912</name>
</gene>
<evidence type="ECO:0000313" key="6">
    <source>
        <dbReference type="EMBL" id="SQB98453.1"/>
    </source>
</evidence>
<feature type="binding site" evidence="5">
    <location>
        <position position="2"/>
    </location>
    <ligand>
        <name>Ni(2+)</name>
        <dbReference type="ChEBI" id="CHEBI:49786"/>
    </ligand>
</feature>
<evidence type="ECO:0000256" key="2">
    <source>
        <dbReference type="ARBA" id="ARBA00022596"/>
    </source>
</evidence>
<keyword evidence="4 5" id="KW-0862">Zinc</keyword>
<comment type="similarity">
    <text evidence="1 5">Belongs to the HypA/HybF family.</text>
</comment>
<organism evidence="6 7">
    <name type="scientific">Helicobacter fennelliae</name>
    <dbReference type="NCBI Taxonomy" id="215"/>
    <lineage>
        <taxon>Bacteria</taxon>
        <taxon>Pseudomonadati</taxon>
        <taxon>Campylobacterota</taxon>
        <taxon>Epsilonproteobacteria</taxon>
        <taxon>Campylobacterales</taxon>
        <taxon>Helicobacteraceae</taxon>
        <taxon>Helicobacter</taxon>
    </lineage>
</organism>
<dbReference type="GO" id="GO:0051604">
    <property type="term" value="P:protein maturation"/>
    <property type="evidence" value="ECO:0007669"/>
    <property type="project" value="InterPro"/>
</dbReference>
<comment type="function">
    <text evidence="5">Involved in the maturation of [NiFe] hydrogenases. Required for nickel insertion into the metal center of the hydrogenase.</text>
</comment>
<dbReference type="InterPro" id="IPR020538">
    <property type="entry name" value="Hydgase_Ni_incorp_HypA/HybF_CS"/>
</dbReference>
<dbReference type="SUPFAM" id="SSF63393">
    <property type="entry name" value="RNA polymerase subunits"/>
    <property type="match status" value="1"/>
</dbReference>
<dbReference type="HAMAP" id="MF_00213">
    <property type="entry name" value="HypA_HybF"/>
    <property type="match status" value="1"/>
</dbReference>
<dbReference type="AlphaFoldDB" id="A0A2X3BCV7"/>
<keyword evidence="2 5" id="KW-0533">Nickel</keyword>
<feature type="binding site" evidence="5">
    <location>
        <position position="94"/>
    </location>
    <ligand>
        <name>Zn(2+)</name>
        <dbReference type="ChEBI" id="CHEBI:29105"/>
    </ligand>
</feature>
<feature type="binding site" evidence="5">
    <location>
        <position position="74"/>
    </location>
    <ligand>
        <name>Zn(2+)</name>
        <dbReference type="ChEBI" id="CHEBI:29105"/>
    </ligand>
</feature>
<reference evidence="6 7" key="1">
    <citation type="submission" date="2018-06" db="EMBL/GenBank/DDBJ databases">
        <authorList>
            <consortium name="Pathogen Informatics"/>
            <person name="Doyle S."/>
        </authorList>
    </citation>
    <scope>NUCLEOTIDE SEQUENCE [LARGE SCALE GENOMIC DNA]</scope>
    <source>
        <strain evidence="6 7">NCTC13102</strain>
    </source>
</reference>
<dbReference type="EMBL" id="UAWL01000006">
    <property type="protein sequence ID" value="SQB98453.1"/>
    <property type="molecule type" value="Genomic_DNA"/>
</dbReference>
<evidence type="ECO:0000313" key="7">
    <source>
        <dbReference type="Proteomes" id="UP000250166"/>
    </source>
</evidence>